<gene>
    <name evidence="1" type="ORF">C5Y96_03690</name>
</gene>
<accession>A0A2S8G3G3</accession>
<organism evidence="1 2">
    <name type="scientific">Blastopirellula marina</name>
    <dbReference type="NCBI Taxonomy" id="124"/>
    <lineage>
        <taxon>Bacteria</taxon>
        <taxon>Pseudomonadati</taxon>
        <taxon>Planctomycetota</taxon>
        <taxon>Planctomycetia</taxon>
        <taxon>Pirellulales</taxon>
        <taxon>Pirellulaceae</taxon>
        <taxon>Blastopirellula</taxon>
    </lineage>
</organism>
<proteinExistence type="predicted"/>
<dbReference type="EMBL" id="PUIA01000016">
    <property type="protein sequence ID" value="PQO38985.1"/>
    <property type="molecule type" value="Genomic_DNA"/>
</dbReference>
<evidence type="ECO:0000313" key="2">
    <source>
        <dbReference type="Proteomes" id="UP000240009"/>
    </source>
</evidence>
<dbReference type="RefSeq" id="WP_105350184.1">
    <property type="nucleotide sequence ID" value="NZ_PUIA01000016.1"/>
</dbReference>
<reference evidence="1 2" key="1">
    <citation type="submission" date="2018-02" db="EMBL/GenBank/DDBJ databases">
        <title>Comparative genomes isolates from brazilian mangrove.</title>
        <authorList>
            <person name="Araujo J.E."/>
            <person name="Taketani R.G."/>
            <person name="Silva M.C.P."/>
            <person name="Loureco M.V."/>
            <person name="Andreote F.D."/>
        </authorList>
    </citation>
    <scope>NUCLEOTIDE SEQUENCE [LARGE SCALE GENOMIC DNA]</scope>
    <source>
        <strain evidence="1 2">HEX-2 MGV</strain>
    </source>
</reference>
<dbReference type="OrthoDB" id="6424399at2"/>
<dbReference type="AlphaFoldDB" id="A0A2S8G3G3"/>
<dbReference type="Proteomes" id="UP000240009">
    <property type="component" value="Unassembled WGS sequence"/>
</dbReference>
<comment type="caution">
    <text evidence="1">The sequence shown here is derived from an EMBL/GenBank/DDBJ whole genome shotgun (WGS) entry which is preliminary data.</text>
</comment>
<protein>
    <submittedName>
        <fullName evidence="1">Uncharacterized protein</fullName>
    </submittedName>
</protein>
<sequence length="225" mass="25185">MSLTPAQQKKIRNLYESHTLEVSDLVKIALARSKSDATFLQALRAEYAWPDDELEAGDHVIPWGRWCEVACRYIHGGPAALGKLGTDAKTCLDYFDYCVSFLSSIQTKESVAAVCQIAEATPPQCAKQIERPTLQLAEAFNLLLCIKGAPKISKATEKRVRDYLHRQFDQELETVERASVFDALRGVGDKTSLELLEQAEDLPEPFEDERMDAVKAIKKRIAAKK</sequence>
<name>A0A2S8G3G3_9BACT</name>
<evidence type="ECO:0000313" key="1">
    <source>
        <dbReference type="EMBL" id="PQO38985.1"/>
    </source>
</evidence>